<dbReference type="Proteomes" id="UP001175271">
    <property type="component" value="Unassembled WGS sequence"/>
</dbReference>
<accession>A0AA39HMI7</accession>
<protein>
    <submittedName>
        <fullName evidence="2">Uncharacterized protein</fullName>
    </submittedName>
</protein>
<dbReference type="InterPro" id="IPR011011">
    <property type="entry name" value="Znf_FYVE_PHD"/>
</dbReference>
<feature type="region of interest" description="Disordered" evidence="1">
    <location>
        <begin position="533"/>
        <end position="590"/>
    </location>
</feature>
<name>A0AA39HMI7_9BILA</name>
<evidence type="ECO:0000313" key="2">
    <source>
        <dbReference type="EMBL" id="KAK0408621.1"/>
    </source>
</evidence>
<sequence length="590" mass="67379">MADARSTQTEQKLEVVEKEASLVSESKVAKVPIRCSPGKVAVDTDIGESCTASATPSSKDPETEIYDRSFVKTPIFHSIPYTDESTYPRAADKGVFGAAMKSAPLHLRIVVSWMFFDAGVQGTDRALTKYFNRISWTDLKIHEFTVIRMETLQLQTMEEEVLFHEKVHMKLIERALTSPPEIAHMLANVCAAIHEEPTRTFVDPITRMVQRKELDLFLMRIVNFVVAAACLWVNHPTRIKKWTQALDKKTINKLSKFFHQVSENQFSRVAWFVCCLRNCGIAVPMHLHLIHIELLVQPMCYYEQGPRKLSFLRRYLKMLEKTTVESGGIGQWNEDVENPLYCEENVGYPSLTKLRRLIEARANADATQRKQEALKYIETVLMNKLRQEEWNVKTQYEELENAKLLINFAQTGQFIVPPKTYICGTCSKEFSRLFKCRDCNLTSCADCILMFHQHQDRRYPQAFEIFDDAKFCPPAIDLCGRVLDFANGNWVKPANPNDDPIPSGIWKFLLEIRDIRLSSVTEQPADESNRLIISAPSPMPISDGDESMPLLEKEVDDEDPEPMPLLAKEVDVPATPEPADKTQKMLPRSL</sequence>
<keyword evidence="3" id="KW-1185">Reference proteome</keyword>
<gene>
    <name evidence="2" type="ORF">QR680_004059</name>
</gene>
<evidence type="ECO:0000256" key="1">
    <source>
        <dbReference type="SAM" id="MobiDB-lite"/>
    </source>
</evidence>
<reference evidence="2" key="1">
    <citation type="submission" date="2023-06" db="EMBL/GenBank/DDBJ databases">
        <title>Genomic analysis of the entomopathogenic nematode Steinernema hermaphroditum.</title>
        <authorList>
            <person name="Schwarz E.M."/>
            <person name="Heppert J.K."/>
            <person name="Baniya A."/>
            <person name="Schwartz H.T."/>
            <person name="Tan C.-H."/>
            <person name="Antoshechkin I."/>
            <person name="Sternberg P.W."/>
            <person name="Goodrich-Blair H."/>
            <person name="Dillman A.R."/>
        </authorList>
    </citation>
    <scope>NUCLEOTIDE SEQUENCE</scope>
    <source>
        <strain evidence="2">PS9179</strain>
        <tissue evidence="2">Whole animal</tissue>
    </source>
</reference>
<proteinExistence type="predicted"/>
<organism evidence="2 3">
    <name type="scientific">Steinernema hermaphroditum</name>
    <dbReference type="NCBI Taxonomy" id="289476"/>
    <lineage>
        <taxon>Eukaryota</taxon>
        <taxon>Metazoa</taxon>
        <taxon>Ecdysozoa</taxon>
        <taxon>Nematoda</taxon>
        <taxon>Chromadorea</taxon>
        <taxon>Rhabditida</taxon>
        <taxon>Tylenchina</taxon>
        <taxon>Panagrolaimomorpha</taxon>
        <taxon>Strongyloidoidea</taxon>
        <taxon>Steinernematidae</taxon>
        <taxon>Steinernema</taxon>
    </lineage>
</organism>
<dbReference type="SUPFAM" id="SSF57903">
    <property type="entry name" value="FYVE/PHD zinc finger"/>
    <property type="match status" value="1"/>
</dbReference>
<comment type="caution">
    <text evidence="2">The sequence shown here is derived from an EMBL/GenBank/DDBJ whole genome shotgun (WGS) entry which is preliminary data.</text>
</comment>
<dbReference type="AlphaFoldDB" id="A0AA39HMI7"/>
<dbReference type="EMBL" id="JAUCMV010000003">
    <property type="protein sequence ID" value="KAK0408621.1"/>
    <property type="molecule type" value="Genomic_DNA"/>
</dbReference>
<evidence type="ECO:0000313" key="3">
    <source>
        <dbReference type="Proteomes" id="UP001175271"/>
    </source>
</evidence>